<keyword evidence="2" id="KW-1185">Reference proteome</keyword>
<evidence type="ECO:0000313" key="1">
    <source>
        <dbReference type="EMBL" id="KPM43199.1"/>
    </source>
</evidence>
<sequence>MSVDKYSTPTFGAQMNHLINTEAGNSLTDTATVVEQAWLRAHRHAWDTNSLPVRLDEATLSQACHSLKGQLYTSTGYMERAFVSSLLLRTSEQPLAYMQWLLGQG</sequence>
<proteinExistence type="predicted"/>
<accession>A0A0P7BI76</accession>
<dbReference type="AlphaFoldDB" id="A0A0P7BI76"/>
<gene>
    <name evidence="1" type="ORF">AK830_g3365</name>
</gene>
<comment type="caution">
    <text evidence="1">The sequence shown here is derived from an EMBL/GenBank/DDBJ whole genome shotgun (WGS) entry which is preliminary data.</text>
</comment>
<dbReference type="Proteomes" id="UP000050424">
    <property type="component" value="Unassembled WGS sequence"/>
</dbReference>
<dbReference type="EMBL" id="LKCW01000036">
    <property type="protein sequence ID" value="KPM43199.1"/>
    <property type="molecule type" value="Genomic_DNA"/>
</dbReference>
<name>A0A0P7BI76_9HYPO</name>
<protein>
    <submittedName>
        <fullName evidence="1">Uncharacterized protein</fullName>
    </submittedName>
</protein>
<reference evidence="1 2" key="1">
    <citation type="submission" date="2015-09" db="EMBL/GenBank/DDBJ databases">
        <title>Draft genome of a European isolate of the apple canker pathogen Neonectria ditissima.</title>
        <authorList>
            <person name="Gomez-Cortecero A."/>
            <person name="Harrison R.J."/>
            <person name="Armitage A.D."/>
        </authorList>
    </citation>
    <scope>NUCLEOTIDE SEQUENCE [LARGE SCALE GENOMIC DNA]</scope>
    <source>
        <strain evidence="1 2">R09/05</strain>
    </source>
</reference>
<evidence type="ECO:0000313" key="2">
    <source>
        <dbReference type="Proteomes" id="UP000050424"/>
    </source>
</evidence>
<organism evidence="1 2">
    <name type="scientific">Neonectria ditissima</name>
    <dbReference type="NCBI Taxonomy" id="78410"/>
    <lineage>
        <taxon>Eukaryota</taxon>
        <taxon>Fungi</taxon>
        <taxon>Dikarya</taxon>
        <taxon>Ascomycota</taxon>
        <taxon>Pezizomycotina</taxon>
        <taxon>Sordariomycetes</taxon>
        <taxon>Hypocreomycetidae</taxon>
        <taxon>Hypocreales</taxon>
        <taxon>Nectriaceae</taxon>
        <taxon>Neonectria</taxon>
    </lineage>
</organism>
<dbReference type="OrthoDB" id="3555317at2759"/>